<dbReference type="PANTHER" id="PTHR47099">
    <property type="entry name" value="METHYLCOBAMIDE:COM METHYLTRANSFERASE MTBA"/>
    <property type="match status" value="1"/>
</dbReference>
<dbReference type="Gene3D" id="3.20.20.210">
    <property type="match status" value="1"/>
</dbReference>
<dbReference type="RefSeq" id="WP_073073699.1">
    <property type="nucleotide sequence ID" value="NZ_FQXN01000006.1"/>
</dbReference>
<dbReference type="OrthoDB" id="1914371at2"/>
<dbReference type="EMBL" id="FQXN01000006">
    <property type="protein sequence ID" value="SHH54414.1"/>
    <property type="molecule type" value="Genomic_DNA"/>
</dbReference>
<feature type="domain" description="Uroporphyrinogen decarboxylase (URO-D)" evidence="1">
    <location>
        <begin position="6"/>
        <end position="338"/>
    </location>
</feature>
<organism evidence="2 3">
    <name type="scientific">Thermosipho atlanticus DSM 15807</name>
    <dbReference type="NCBI Taxonomy" id="1123380"/>
    <lineage>
        <taxon>Bacteria</taxon>
        <taxon>Thermotogati</taxon>
        <taxon>Thermotogota</taxon>
        <taxon>Thermotogae</taxon>
        <taxon>Thermotogales</taxon>
        <taxon>Fervidobacteriaceae</taxon>
        <taxon>Thermosipho</taxon>
    </lineage>
</organism>
<dbReference type="SUPFAM" id="SSF51726">
    <property type="entry name" value="UROD/MetE-like"/>
    <property type="match status" value="1"/>
</dbReference>
<gene>
    <name evidence="2" type="ORF">SAMN02745199_1483</name>
</gene>
<dbReference type="Pfam" id="PF01208">
    <property type="entry name" value="URO-D"/>
    <property type="match status" value="1"/>
</dbReference>
<dbReference type="GO" id="GO:0004853">
    <property type="term" value="F:uroporphyrinogen decarboxylase activity"/>
    <property type="evidence" value="ECO:0007669"/>
    <property type="project" value="InterPro"/>
</dbReference>
<accession>A0A1M5TUL3</accession>
<evidence type="ECO:0000313" key="3">
    <source>
        <dbReference type="Proteomes" id="UP000242592"/>
    </source>
</evidence>
<dbReference type="PANTHER" id="PTHR47099:SF1">
    <property type="entry name" value="METHYLCOBAMIDE:COM METHYLTRANSFERASE MTBA"/>
    <property type="match status" value="1"/>
</dbReference>
<dbReference type="CDD" id="cd03465">
    <property type="entry name" value="URO-D_like"/>
    <property type="match status" value="1"/>
</dbReference>
<evidence type="ECO:0000313" key="2">
    <source>
        <dbReference type="EMBL" id="SHH54414.1"/>
    </source>
</evidence>
<keyword evidence="3" id="KW-1185">Reference proteome</keyword>
<dbReference type="InterPro" id="IPR000257">
    <property type="entry name" value="Uroporphyrinogen_deCOase"/>
</dbReference>
<dbReference type="STRING" id="1123380.SAMN02745199_1483"/>
<dbReference type="AlphaFoldDB" id="A0A1M5TUL3"/>
<dbReference type="InterPro" id="IPR052024">
    <property type="entry name" value="Methanogen_methyltrans"/>
</dbReference>
<dbReference type="GO" id="GO:0006779">
    <property type="term" value="P:porphyrin-containing compound biosynthetic process"/>
    <property type="evidence" value="ECO:0007669"/>
    <property type="project" value="InterPro"/>
</dbReference>
<evidence type="ECO:0000259" key="1">
    <source>
        <dbReference type="Pfam" id="PF01208"/>
    </source>
</evidence>
<dbReference type="InterPro" id="IPR038071">
    <property type="entry name" value="UROD/MetE-like_sf"/>
</dbReference>
<name>A0A1M5TUL3_9BACT</name>
<sequence>MKEMTSAERVFTSISFKEPDRVPLFLCLSFYGAKELGMSIKEYYSNYENVVVAQIKMKEKYNNDCYNSFFYASLEIEAFGGGTIFREDGPPNAKEPIIKKLEDIDNLEVPDVKFSKPLEQVFEVQKRLKEKSLGSVPIVGIIISPFSLPIMQMGFDKYLELIYFHSDYFWKLMNKNMTFSISWANMQLKAGADVIVYFDPMLSTEMLPKDIILKTGYKIAKKTLSLINGPVAIHLASAKTEGIVEDLIKTKAIALGISKNDNLKFLKSKTYGKISIIGNLDTISMRKWSYKEVEENVKKAIFEGAKGGGFILSDNHGEIPWQVNEEILFLIAEAVRKYGQYPIREESYYG</sequence>
<protein>
    <submittedName>
        <fullName evidence="2">Uroporphyrinogen decarboxylase</fullName>
    </submittedName>
</protein>
<proteinExistence type="predicted"/>
<dbReference type="Proteomes" id="UP000242592">
    <property type="component" value="Unassembled WGS sequence"/>
</dbReference>
<reference evidence="3" key="1">
    <citation type="submission" date="2016-11" db="EMBL/GenBank/DDBJ databases">
        <authorList>
            <person name="Varghese N."/>
            <person name="Submissions S."/>
        </authorList>
    </citation>
    <scope>NUCLEOTIDE SEQUENCE [LARGE SCALE GENOMIC DNA]</scope>
    <source>
        <strain evidence="3">DSM 15807</strain>
    </source>
</reference>